<dbReference type="NCBIfam" id="TIGR02159">
    <property type="entry name" value="PA_CoA_Oxy4"/>
    <property type="match status" value="1"/>
</dbReference>
<dbReference type="SUPFAM" id="SSF117916">
    <property type="entry name" value="Fe-S cluster assembly (FSCA) domain-like"/>
    <property type="match status" value="1"/>
</dbReference>
<comment type="caution">
    <text evidence="3">The sequence shown here is derived from an EMBL/GenBank/DDBJ whole genome shotgun (WGS) entry which is preliminary data.</text>
</comment>
<dbReference type="InterPro" id="IPR034904">
    <property type="entry name" value="FSCA_dom_sf"/>
</dbReference>
<dbReference type="InterPro" id="IPR056572">
    <property type="entry name" value="Zn_ribbon_PaaD"/>
</dbReference>
<evidence type="ECO:0000259" key="2">
    <source>
        <dbReference type="Pfam" id="PF23451"/>
    </source>
</evidence>
<reference evidence="3 4" key="1">
    <citation type="journal article" date="2017" name="Int. J. Syst. Evol. Microbiol.">
        <title>Bacillus notoginsengisoli sp. nov., a novel bacterium isolated from the rhizosphere of Panax notoginseng.</title>
        <authorList>
            <person name="Zhang M.Y."/>
            <person name="Cheng J."/>
            <person name="Cai Y."/>
            <person name="Zhang T.Y."/>
            <person name="Wu Y.Y."/>
            <person name="Manikprabhu D."/>
            <person name="Li W.J."/>
            <person name="Zhang Y.X."/>
        </authorList>
    </citation>
    <scope>NUCLEOTIDE SEQUENCE [LARGE SCALE GENOMIC DNA]</scope>
    <source>
        <strain evidence="3 4">JCM 30743</strain>
    </source>
</reference>
<dbReference type="Proteomes" id="UP000284416">
    <property type="component" value="Unassembled WGS sequence"/>
</dbReference>
<evidence type="ECO:0000313" key="3">
    <source>
        <dbReference type="EMBL" id="RHW42093.1"/>
    </source>
</evidence>
<dbReference type="InterPro" id="IPR011883">
    <property type="entry name" value="PaaD-like"/>
</dbReference>
<dbReference type="OrthoDB" id="3684942at2"/>
<dbReference type="PANTHER" id="PTHR42831:SF3">
    <property type="entry name" value="1,2-PHENYLACETYL-COA EPOXIDASE, SUBUNIT D-RELATED"/>
    <property type="match status" value="1"/>
</dbReference>
<evidence type="ECO:0000259" key="1">
    <source>
        <dbReference type="Pfam" id="PF01883"/>
    </source>
</evidence>
<gene>
    <name evidence="3" type="primary">paaJ</name>
    <name evidence="3" type="ORF">D1B31_05500</name>
</gene>
<evidence type="ECO:0000313" key="4">
    <source>
        <dbReference type="Proteomes" id="UP000284416"/>
    </source>
</evidence>
<dbReference type="Gene3D" id="3.30.300.130">
    <property type="entry name" value="Fe-S cluster assembly (FSCA)"/>
    <property type="match status" value="1"/>
</dbReference>
<proteinExistence type="predicted"/>
<sequence length="171" mass="18956">MTAVEAKKVPDNLARDLVLKALYSVMDPEIPSVSIVDLGMLHDISIDGSRVEISLIPTFLGCPALDIIKGNTEKALMALGEFTEVDVRFIYNQIWTTDRVTEEGRLRLKEFGIAPPPRELKDGGWEVDCPFCGSPYTTLDNIFGPAACRSILYCRSCKNPFEAMKPVSNLM</sequence>
<dbReference type="InterPro" id="IPR052339">
    <property type="entry name" value="Fe-S_Maturation_MIP18"/>
</dbReference>
<organism evidence="3 4">
    <name type="scientific">Neobacillus notoginsengisoli</name>
    <dbReference type="NCBI Taxonomy" id="1578198"/>
    <lineage>
        <taxon>Bacteria</taxon>
        <taxon>Bacillati</taxon>
        <taxon>Bacillota</taxon>
        <taxon>Bacilli</taxon>
        <taxon>Bacillales</taxon>
        <taxon>Bacillaceae</taxon>
        <taxon>Neobacillus</taxon>
    </lineage>
</organism>
<name>A0A417YWX4_9BACI</name>
<dbReference type="InterPro" id="IPR002744">
    <property type="entry name" value="MIP18-like"/>
</dbReference>
<accession>A0A417YWX4</accession>
<dbReference type="Pfam" id="PF01883">
    <property type="entry name" value="FeS_assembly_P"/>
    <property type="match status" value="1"/>
</dbReference>
<dbReference type="EMBL" id="QWEG01000003">
    <property type="protein sequence ID" value="RHW42093.1"/>
    <property type="molecule type" value="Genomic_DNA"/>
</dbReference>
<feature type="domain" description="MIP18 family-like" evidence="1">
    <location>
        <begin position="17"/>
        <end position="87"/>
    </location>
</feature>
<dbReference type="Pfam" id="PF23451">
    <property type="entry name" value="Zn_ribbon_PaaD"/>
    <property type="match status" value="1"/>
</dbReference>
<dbReference type="PANTHER" id="PTHR42831">
    <property type="entry name" value="FE-S PROTEIN MATURATION AUXILIARY FACTOR YITW"/>
    <property type="match status" value="1"/>
</dbReference>
<protein>
    <submittedName>
        <fullName evidence="3">Phenylacetate-CoA oxygenase subunit PaaJ</fullName>
    </submittedName>
</protein>
<keyword evidence="4" id="KW-1185">Reference proteome</keyword>
<feature type="domain" description="PaaD zinc beta ribbon" evidence="2">
    <location>
        <begin position="115"/>
        <end position="165"/>
    </location>
</feature>
<dbReference type="AlphaFoldDB" id="A0A417YWX4"/>